<keyword evidence="2" id="KW-1185">Reference proteome</keyword>
<dbReference type="SUPFAM" id="SSF63825">
    <property type="entry name" value="YWTD domain"/>
    <property type="match status" value="1"/>
</dbReference>
<dbReference type="AlphaFoldDB" id="I4CDU1"/>
<dbReference type="CDD" id="cd11304">
    <property type="entry name" value="Cadherin_repeat"/>
    <property type="match status" value="1"/>
</dbReference>
<evidence type="ECO:0000313" key="1">
    <source>
        <dbReference type="EMBL" id="AFM27732.1"/>
    </source>
</evidence>
<dbReference type="HOGENOM" id="CLU_318512_0_0_7"/>
<dbReference type="STRING" id="706587.Desti_5127"/>
<dbReference type="KEGG" id="dti:Desti_5127"/>
<sequence length="806" mass="90366">MYEYEAIDRGTSPRTIILEQLEERIVLEGAATDTSEVHHEISDTGSVDSLGWVYINNGWWYEDNGSGWWWEEATGWSWNENTGWWVLNSGDFSYWYHGEHQYWAHENSTDAWFWWDDIADQIWEPAFTWFADQINSQWMWVYHDWNGTQYYADDLHYLYQDHNGNVWWWFDAVNDAIWEPYQTWFVDSFGTKVFNDWDHSEYIWGLYGTFFTQQHTSSFENDAPIGFVPISQSMNEDVDLQMIPIQVYDVDSGSSPLQVTLSAAHGTLTLLNPGSIMFVTGDGSQDRDMIFQGTWAQLNAVLQGIMYRPENNFHGLDTLNFCITDLGNSGSGEAQFFAKEIIVMINQVNDAPVSNPISDIEQDEDFGTCYYDVSGHYIDVDSSSLTFSLGTVAYHDGLMLDNFSIDPNTGIISFTSHADSHGSMSLEVVASDGEFATSQTFTFTVNPETDTPRRVDDCNQLIWSNMVEFHGNIYFAQGDGNGSDLWVYEPGIGARCVVQDETSWGDGRGCGIVTSENGLFLFVNDGNGTDIWLYRPEIGAICVAQDETNWGNGRVISNFVILDDNLYFFAADSQGKDLWVYKPGVGASCVAQDEAYWGNNSSLRELTAAEGSLFFIAHDDYDDVWTYKPGVGASCIANGSSLWMSGRVEYLASLGDDLYFTAESSATNNLWTYRPGEGLICVARGNISWGGFKIADLTAVGDNLYFWLVEYQGYLAFYHIGGYQPGFGAALVLNYTDWGGGEVSDLTSFGDVLCFTTSETDLWAFQPGIGLTCIGQADFGPGATQFLTAGGNLYFTTGGNLWVWTN</sequence>
<protein>
    <recommendedName>
        <fullName evidence="3">Cadherin domain-containing protein</fullName>
    </recommendedName>
</protein>
<gene>
    <name evidence="1" type="ordered locus">Desti_5127</name>
</gene>
<dbReference type="eggNOG" id="COG0726">
    <property type="taxonomic scope" value="Bacteria"/>
</dbReference>
<dbReference type="GO" id="GO:0016020">
    <property type="term" value="C:membrane"/>
    <property type="evidence" value="ECO:0007669"/>
    <property type="project" value="InterPro"/>
</dbReference>
<dbReference type="GO" id="GO:0005509">
    <property type="term" value="F:calcium ion binding"/>
    <property type="evidence" value="ECO:0007669"/>
    <property type="project" value="InterPro"/>
</dbReference>
<reference evidence="2" key="1">
    <citation type="submission" date="2012-06" db="EMBL/GenBank/DDBJ databases">
        <title>Complete sequence of chromosome of Desulfomonile tiedjei DSM 6799.</title>
        <authorList>
            <person name="Lucas S."/>
            <person name="Copeland A."/>
            <person name="Lapidus A."/>
            <person name="Glavina del Rio T."/>
            <person name="Dalin E."/>
            <person name="Tice H."/>
            <person name="Bruce D."/>
            <person name="Goodwin L."/>
            <person name="Pitluck S."/>
            <person name="Peters L."/>
            <person name="Ovchinnikova G."/>
            <person name="Zeytun A."/>
            <person name="Lu M."/>
            <person name="Kyrpides N."/>
            <person name="Mavromatis K."/>
            <person name="Ivanova N."/>
            <person name="Brettin T."/>
            <person name="Detter J.C."/>
            <person name="Han C."/>
            <person name="Larimer F."/>
            <person name="Land M."/>
            <person name="Hauser L."/>
            <person name="Markowitz V."/>
            <person name="Cheng J.-F."/>
            <person name="Hugenholtz P."/>
            <person name="Woyke T."/>
            <person name="Wu D."/>
            <person name="Spring S."/>
            <person name="Schroeder M."/>
            <person name="Brambilla E."/>
            <person name="Klenk H.-P."/>
            <person name="Eisen J.A."/>
        </authorList>
    </citation>
    <scope>NUCLEOTIDE SEQUENCE [LARGE SCALE GENOMIC DNA]</scope>
    <source>
        <strain evidence="2">ATCC 49306 / DSM 6799 / DCB-1</strain>
    </source>
</reference>
<dbReference type="RefSeq" id="WP_014812834.1">
    <property type="nucleotide sequence ID" value="NC_018025.1"/>
</dbReference>
<name>I4CDU1_DESTA</name>
<dbReference type="Proteomes" id="UP000006055">
    <property type="component" value="Chromosome"/>
</dbReference>
<proteinExistence type="predicted"/>
<dbReference type="OrthoDB" id="5242130at2"/>
<accession>I4CDU1</accession>
<dbReference type="EMBL" id="CP003360">
    <property type="protein sequence ID" value="AFM27732.1"/>
    <property type="molecule type" value="Genomic_DNA"/>
</dbReference>
<dbReference type="InterPro" id="IPR013783">
    <property type="entry name" value="Ig-like_fold"/>
</dbReference>
<dbReference type="Gene3D" id="2.60.40.10">
    <property type="entry name" value="Immunoglobulins"/>
    <property type="match status" value="1"/>
</dbReference>
<dbReference type="eggNOG" id="COG0823">
    <property type="taxonomic scope" value="Bacteria"/>
</dbReference>
<dbReference type="SUPFAM" id="SSF49313">
    <property type="entry name" value="Cadherin-like"/>
    <property type="match status" value="1"/>
</dbReference>
<dbReference type="InterPro" id="IPR015919">
    <property type="entry name" value="Cadherin-like_sf"/>
</dbReference>
<organism evidence="1 2">
    <name type="scientific">Desulfomonile tiedjei (strain ATCC 49306 / DSM 6799 / DCB-1)</name>
    <dbReference type="NCBI Taxonomy" id="706587"/>
    <lineage>
        <taxon>Bacteria</taxon>
        <taxon>Pseudomonadati</taxon>
        <taxon>Thermodesulfobacteriota</taxon>
        <taxon>Desulfomonilia</taxon>
        <taxon>Desulfomonilales</taxon>
        <taxon>Desulfomonilaceae</taxon>
        <taxon>Desulfomonile</taxon>
    </lineage>
</organism>
<evidence type="ECO:0008006" key="3">
    <source>
        <dbReference type="Google" id="ProtNLM"/>
    </source>
</evidence>
<evidence type="ECO:0000313" key="2">
    <source>
        <dbReference type="Proteomes" id="UP000006055"/>
    </source>
</evidence>